<evidence type="ECO:0000313" key="10">
    <source>
        <dbReference type="EMBL" id="CAL1545723.1"/>
    </source>
</evidence>
<feature type="domain" description="G-protein coupled receptors family 1 profile" evidence="9">
    <location>
        <begin position="1"/>
        <end position="216"/>
    </location>
</feature>
<keyword evidence="2 8" id="KW-0812">Transmembrane</keyword>
<evidence type="ECO:0000256" key="6">
    <source>
        <dbReference type="ARBA" id="ARBA00023170"/>
    </source>
</evidence>
<feature type="transmembrane region" description="Helical" evidence="8">
    <location>
        <begin position="196"/>
        <end position="217"/>
    </location>
</feature>
<keyword evidence="7" id="KW-0807">Transducer</keyword>
<dbReference type="SUPFAM" id="SSF81321">
    <property type="entry name" value="Family A G protein-coupled receptor-like"/>
    <property type="match status" value="1"/>
</dbReference>
<dbReference type="PROSITE" id="PS50262">
    <property type="entry name" value="G_PROTEIN_RECEP_F1_2"/>
    <property type="match status" value="1"/>
</dbReference>
<dbReference type="PANTHER" id="PTHR24243:SF230">
    <property type="entry name" value="G-PROTEIN COUPLED RECEPTORS FAMILY 1 PROFILE DOMAIN-CONTAINING PROTEIN"/>
    <property type="match status" value="1"/>
</dbReference>
<evidence type="ECO:0000256" key="3">
    <source>
        <dbReference type="ARBA" id="ARBA00022989"/>
    </source>
</evidence>
<comment type="subcellular location">
    <subcellularLocation>
        <location evidence="1">Membrane</location>
        <topology evidence="1">Multi-pass membrane protein</topology>
    </subcellularLocation>
</comment>
<dbReference type="GO" id="GO:0005886">
    <property type="term" value="C:plasma membrane"/>
    <property type="evidence" value="ECO:0007669"/>
    <property type="project" value="TreeGrafter"/>
</dbReference>
<evidence type="ECO:0000256" key="1">
    <source>
        <dbReference type="ARBA" id="ARBA00004141"/>
    </source>
</evidence>
<evidence type="ECO:0000256" key="7">
    <source>
        <dbReference type="ARBA" id="ARBA00023224"/>
    </source>
</evidence>
<feature type="transmembrane region" description="Helical" evidence="8">
    <location>
        <begin position="156"/>
        <end position="176"/>
    </location>
</feature>
<keyword evidence="6" id="KW-0675">Receptor</keyword>
<keyword evidence="5 8" id="KW-0472">Membrane</keyword>
<evidence type="ECO:0000256" key="2">
    <source>
        <dbReference type="ARBA" id="ARBA00022692"/>
    </source>
</evidence>
<dbReference type="Proteomes" id="UP001497497">
    <property type="component" value="Unassembled WGS sequence"/>
</dbReference>
<evidence type="ECO:0000256" key="4">
    <source>
        <dbReference type="ARBA" id="ARBA00023040"/>
    </source>
</evidence>
<keyword evidence="11" id="KW-1185">Reference proteome</keyword>
<feature type="transmembrane region" description="Helical" evidence="8">
    <location>
        <begin position="38"/>
        <end position="62"/>
    </location>
</feature>
<dbReference type="PANTHER" id="PTHR24243">
    <property type="entry name" value="G-PROTEIN COUPLED RECEPTOR"/>
    <property type="match status" value="1"/>
</dbReference>
<name>A0AAV2IKT6_LYMST</name>
<comment type="caution">
    <text evidence="10">The sequence shown here is derived from an EMBL/GenBank/DDBJ whole genome shotgun (WGS) entry which is preliminary data.</text>
</comment>
<dbReference type="AlphaFoldDB" id="A0AAV2IKT6"/>
<dbReference type="PROSITE" id="PS00237">
    <property type="entry name" value="G_PROTEIN_RECEP_F1_1"/>
    <property type="match status" value="1"/>
</dbReference>
<dbReference type="Gene3D" id="1.20.1070.10">
    <property type="entry name" value="Rhodopsin 7-helix transmembrane proteins"/>
    <property type="match status" value="1"/>
</dbReference>
<evidence type="ECO:0000259" key="9">
    <source>
        <dbReference type="PROSITE" id="PS50262"/>
    </source>
</evidence>
<organism evidence="10 11">
    <name type="scientific">Lymnaea stagnalis</name>
    <name type="common">Great pond snail</name>
    <name type="synonym">Helix stagnalis</name>
    <dbReference type="NCBI Taxonomy" id="6523"/>
    <lineage>
        <taxon>Eukaryota</taxon>
        <taxon>Metazoa</taxon>
        <taxon>Spiralia</taxon>
        <taxon>Lophotrochozoa</taxon>
        <taxon>Mollusca</taxon>
        <taxon>Gastropoda</taxon>
        <taxon>Heterobranchia</taxon>
        <taxon>Euthyneura</taxon>
        <taxon>Panpulmonata</taxon>
        <taxon>Hygrophila</taxon>
        <taxon>Lymnaeoidea</taxon>
        <taxon>Lymnaeidae</taxon>
        <taxon>Lymnaea</taxon>
    </lineage>
</organism>
<accession>A0AAV2IKT6</accession>
<sequence length="238" mass="26962">MTNGEIWLVSAISVERFVAVWFPFQVARIFTPPRVKGIVVAVVLLTLAVMSPAVFTFTYAWVYDETLNATVAKLLLTDFYKSNYDAVNFVCYVVYNIALNGIPWLLVVFCGISTGIKVVHTGNLRKRLVRVRVRNGKTPTGSKKSHRDNANLDLRVVKMLGLVGLFSTIVFVPTMLLDLYSYYVPNFIYQSKLYSALVICIDLLYTLNASGNFLIYASVSNKFFKTYLAIFRQCRVMK</sequence>
<evidence type="ECO:0000256" key="8">
    <source>
        <dbReference type="SAM" id="Phobius"/>
    </source>
</evidence>
<evidence type="ECO:0000256" key="5">
    <source>
        <dbReference type="ARBA" id="ARBA00023136"/>
    </source>
</evidence>
<keyword evidence="3 8" id="KW-1133">Transmembrane helix</keyword>
<dbReference type="InterPro" id="IPR017452">
    <property type="entry name" value="GPCR_Rhodpsn_7TM"/>
</dbReference>
<protein>
    <recommendedName>
        <fullName evidence="9">G-protein coupled receptors family 1 profile domain-containing protein</fullName>
    </recommendedName>
</protein>
<dbReference type="InterPro" id="IPR000276">
    <property type="entry name" value="GPCR_Rhodpsn"/>
</dbReference>
<proteinExistence type="predicted"/>
<keyword evidence="4" id="KW-0297">G-protein coupled receptor</keyword>
<dbReference type="EMBL" id="CAXITT010000730">
    <property type="protein sequence ID" value="CAL1545723.1"/>
    <property type="molecule type" value="Genomic_DNA"/>
</dbReference>
<dbReference type="Pfam" id="PF00001">
    <property type="entry name" value="7tm_1"/>
    <property type="match status" value="1"/>
</dbReference>
<reference evidence="10 11" key="1">
    <citation type="submission" date="2024-04" db="EMBL/GenBank/DDBJ databases">
        <authorList>
            <consortium name="Genoscope - CEA"/>
            <person name="William W."/>
        </authorList>
    </citation>
    <scope>NUCLEOTIDE SEQUENCE [LARGE SCALE GENOMIC DNA]</scope>
</reference>
<dbReference type="GO" id="GO:0004930">
    <property type="term" value="F:G protein-coupled receptor activity"/>
    <property type="evidence" value="ECO:0007669"/>
    <property type="project" value="UniProtKB-KW"/>
</dbReference>
<gene>
    <name evidence="10" type="ORF">GSLYS_00019116001</name>
</gene>
<evidence type="ECO:0000313" key="11">
    <source>
        <dbReference type="Proteomes" id="UP001497497"/>
    </source>
</evidence>